<proteinExistence type="predicted"/>
<gene>
    <name evidence="1" type="ORF">PR048_024339</name>
</gene>
<name>A0ABQ9GNB8_9NEOP</name>
<evidence type="ECO:0000313" key="2">
    <source>
        <dbReference type="Proteomes" id="UP001159363"/>
    </source>
</evidence>
<dbReference type="Proteomes" id="UP001159363">
    <property type="component" value="Chromosome 9"/>
</dbReference>
<sequence>MAEAWFLPSLSRPGISANRQRGESFAANDGSKSKMCVVVPARDSVSLLPCGDLDCPSGLRKGGGGVVEGRFSDLQAGLFSPLRNGDSAVCPLAVAPHLAVMGFARCFLASLLLAQRRAGRLPACLEHFSALESKRRRSDKGDNATKRKVLNWGVQFYRHIDSTYEIFSGRRLLQTGRASPNTGKREPPLPTRKLSVTEWQTAFFPVVTPAPGRQELGMLSVVTPQHPRNSTQGGTSPWTYAEFPLHTGCETFRWSAGFLGYLPFPSLLHFGAASYSRQLHPHRLSRPRYGPPETLHSYKKYEYTVDFNVISSLSVAIGRCLLEKAFFIFDRATQSFATLARLLRDSCAVNTCQQAIQPIKGQRFFAKTVLITTLAAGVVSAFDHDTQESITTTLNLRDLCENSQHEPENVQPIKENWTILQCFELYLVSKSCREISLPLTICNTNVYRLVNYAENSNHHGAAVAEWLACSPPTKTPRIQSPAGSLPDFCMWELCWTMLLVGWFSGGYPVPPRRFIPALLYSSLNHRRRFSRPRC</sequence>
<protein>
    <submittedName>
        <fullName evidence="1">Uncharacterized protein</fullName>
    </submittedName>
</protein>
<evidence type="ECO:0000313" key="1">
    <source>
        <dbReference type="EMBL" id="KAJ8873521.1"/>
    </source>
</evidence>
<comment type="caution">
    <text evidence="1">The sequence shown here is derived from an EMBL/GenBank/DDBJ whole genome shotgun (WGS) entry which is preliminary data.</text>
</comment>
<keyword evidence="2" id="KW-1185">Reference proteome</keyword>
<organism evidence="1 2">
    <name type="scientific">Dryococelus australis</name>
    <dbReference type="NCBI Taxonomy" id="614101"/>
    <lineage>
        <taxon>Eukaryota</taxon>
        <taxon>Metazoa</taxon>
        <taxon>Ecdysozoa</taxon>
        <taxon>Arthropoda</taxon>
        <taxon>Hexapoda</taxon>
        <taxon>Insecta</taxon>
        <taxon>Pterygota</taxon>
        <taxon>Neoptera</taxon>
        <taxon>Polyneoptera</taxon>
        <taxon>Phasmatodea</taxon>
        <taxon>Verophasmatodea</taxon>
        <taxon>Anareolatae</taxon>
        <taxon>Phasmatidae</taxon>
        <taxon>Eurycanthinae</taxon>
        <taxon>Dryococelus</taxon>
    </lineage>
</organism>
<accession>A0ABQ9GNB8</accession>
<reference evidence="1 2" key="1">
    <citation type="submission" date="2023-02" db="EMBL/GenBank/DDBJ databases">
        <title>LHISI_Scaffold_Assembly.</title>
        <authorList>
            <person name="Stuart O.P."/>
            <person name="Cleave R."/>
            <person name="Magrath M.J.L."/>
            <person name="Mikheyev A.S."/>
        </authorList>
    </citation>
    <scope>NUCLEOTIDE SEQUENCE [LARGE SCALE GENOMIC DNA]</scope>
    <source>
        <strain evidence="1">Daus_M_001</strain>
        <tissue evidence="1">Leg muscle</tissue>
    </source>
</reference>
<dbReference type="EMBL" id="JARBHB010000010">
    <property type="protein sequence ID" value="KAJ8873521.1"/>
    <property type="molecule type" value="Genomic_DNA"/>
</dbReference>